<protein>
    <recommendedName>
        <fullName evidence="1">EF-hand domain-containing protein</fullName>
    </recommendedName>
</protein>
<dbReference type="SUPFAM" id="SSF47473">
    <property type="entry name" value="EF-hand"/>
    <property type="match status" value="1"/>
</dbReference>
<gene>
    <name evidence="2" type="ORF">XAT740_LOCUS54741</name>
</gene>
<dbReference type="InterPro" id="IPR002048">
    <property type="entry name" value="EF_hand_dom"/>
</dbReference>
<accession>A0A816ES84</accession>
<dbReference type="Proteomes" id="UP000663828">
    <property type="component" value="Unassembled WGS sequence"/>
</dbReference>
<organism evidence="2 3">
    <name type="scientific">Adineta ricciae</name>
    <name type="common">Rotifer</name>
    <dbReference type="NCBI Taxonomy" id="249248"/>
    <lineage>
        <taxon>Eukaryota</taxon>
        <taxon>Metazoa</taxon>
        <taxon>Spiralia</taxon>
        <taxon>Gnathifera</taxon>
        <taxon>Rotifera</taxon>
        <taxon>Eurotatoria</taxon>
        <taxon>Bdelloidea</taxon>
        <taxon>Adinetida</taxon>
        <taxon>Adinetidae</taxon>
        <taxon>Adineta</taxon>
    </lineage>
</organism>
<dbReference type="EMBL" id="CAJNOR010009947">
    <property type="protein sequence ID" value="CAF1649724.1"/>
    <property type="molecule type" value="Genomic_DNA"/>
</dbReference>
<name>A0A816ES84_ADIRI</name>
<feature type="domain" description="EF-hand" evidence="1">
    <location>
        <begin position="359"/>
        <end position="394"/>
    </location>
</feature>
<dbReference type="GO" id="GO:0005509">
    <property type="term" value="F:calcium ion binding"/>
    <property type="evidence" value="ECO:0007669"/>
    <property type="project" value="InterPro"/>
</dbReference>
<sequence length="421" mass="49358">MEPHTSIAMFISEIPVRYQKSIQWIRDLSHRTTVQDVISSVLPLSEPNQYSLYIYMGRHRQLLKNSSRIYKIVASFNQQQCARRLLFEIRPVKVQQPKKRVRFADEIIVQDIKNRCVSTEKSEHNMIETVSIPIEKRLEKLKENFQKTIQQKQENYVKLCTITKRSTLRVINENVPKHVCVQTATIKQIVRSSSESGISSSSSSDDLVVPTQRLETLTVGTLTRSLIMELNATKSPMHLPAYENIVKRYGKYTRKVNGELVKIVYDWFEPEDSNQYKLCLTKKQYDLLKTFVSPIDSNGEPLAFDRYCDVLIPVITAGEDDHHDDYSIWLAFRSFKKSHNRYIETSELENLIHIIGQSVDREQIRDLINKIDWDHNGLLDYNEFRQFIIRGYARELLMMDITRETVYSVDRVETPTMTHRF</sequence>
<proteinExistence type="predicted"/>
<dbReference type="Pfam" id="PF13499">
    <property type="entry name" value="EF-hand_7"/>
    <property type="match status" value="1"/>
</dbReference>
<reference evidence="2" key="1">
    <citation type="submission" date="2021-02" db="EMBL/GenBank/DDBJ databases">
        <authorList>
            <person name="Nowell W R."/>
        </authorList>
    </citation>
    <scope>NUCLEOTIDE SEQUENCE</scope>
</reference>
<dbReference type="InterPro" id="IPR011992">
    <property type="entry name" value="EF-hand-dom_pair"/>
</dbReference>
<dbReference type="Gene3D" id="1.10.238.10">
    <property type="entry name" value="EF-hand"/>
    <property type="match status" value="1"/>
</dbReference>
<evidence type="ECO:0000259" key="1">
    <source>
        <dbReference type="PROSITE" id="PS50222"/>
    </source>
</evidence>
<dbReference type="PROSITE" id="PS50222">
    <property type="entry name" value="EF_HAND_2"/>
    <property type="match status" value="1"/>
</dbReference>
<dbReference type="AlphaFoldDB" id="A0A816ES84"/>
<comment type="caution">
    <text evidence="2">The sequence shown here is derived from an EMBL/GenBank/DDBJ whole genome shotgun (WGS) entry which is preliminary data.</text>
</comment>
<dbReference type="Gene3D" id="3.10.20.90">
    <property type="entry name" value="Phosphatidylinositol 3-kinase Catalytic Subunit, Chain A, domain 1"/>
    <property type="match status" value="1"/>
</dbReference>
<evidence type="ECO:0000313" key="2">
    <source>
        <dbReference type="EMBL" id="CAF1649724.1"/>
    </source>
</evidence>
<evidence type="ECO:0000313" key="3">
    <source>
        <dbReference type="Proteomes" id="UP000663828"/>
    </source>
</evidence>
<keyword evidence="3" id="KW-1185">Reference proteome</keyword>